<dbReference type="Proteomes" id="UP000887576">
    <property type="component" value="Unplaced"/>
</dbReference>
<evidence type="ECO:0000313" key="1">
    <source>
        <dbReference type="Proteomes" id="UP000887576"/>
    </source>
</evidence>
<accession>A0AC34Q479</accession>
<reference evidence="2" key="1">
    <citation type="submission" date="2022-11" db="UniProtKB">
        <authorList>
            <consortium name="WormBaseParasite"/>
        </authorList>
    </citation>
    <scope>IDENTIFICATION</scope>
</reference>
<dbReference type="WBParaSite" id="JU765_v2.g12766.t1">
    <property type="protein sequence ID" value="JU765_v2.g12766.t1"/>
    <property type="gene ID" value="JU765_v2.g12766"/>
</dbReference>
<name>A0AC34Q479_9BILA</name>
<sequence>VISDEHGIQPDGSYQGESDLQLERINVYYNEANAKKYVPRAVLVDLEPGTMDSIRANAYGSLFRPDNFVFGQSGAGNNWAKGHYTEGAELVDSVVDVETPKQQPQEQRPQEQRVLTVGYSQQNPNEIIYHRMPDGSHACPVCYKTFHYAHALRGHYLRVHMQKKRFICKVCNSGFWSNSDLERHMPRHTGQKFTCDTCGKSYTSKQRLTEHFRNPSGCWLEKEIMLPYMKKLVYGSPDCPTKTYKKKNQTSGF</sequence>
<proteinExistence type="predicted"/>
<evidence type="ECO:0000313" key="2">
    <source>
        <dbReference type="WBParaSite" id="JU765_v2.g12766.t1"/>
    </source>
</evidence>
<protein>
    <submittedName>
        <fullName evidence="2">C2H2-type domain-containing protein</fullName>
    </submittedName>
</protein>
<organism evidence="1 2">
    <name type="scientific">Panagrolaimus sp. JU765</name>
    <dbReference type="NCBI Taxonomy" id="591449"/>
    <lineage>
        <taxon>Eukaryota</taxon>
        <taxon>Metazoa</taxon>
        <taxon>Ecdysozoa</taxon>
        <taxon>Nematoda</taxon>
        <taxon>Chromadorea</taxon>
        <taxon>Rhabditida</taxon>
        <taxon>Tylenchina</taxon>
        <taxon>Panagrolaimomorpha</taxon>
        <taxon>Panagrolaimoidea</taxon>
        <taxon>Panagrolaimidae</taxon>
        <taxon>Panagrolaimus</taxon>
    </lineage>
</organism>